<feature type="domain" description="TM2" evidence="9">
    <location>
        <begin position="18"/>
        <end position="66"/>
    </location>
</feature>
<dbReference type="InterPro" id="IPR050932">
    <property type="entry name" value="TM2D1-3-like"/>
</dbReference>
<reference evidence="10 11" key="1">
    <citation type="submission" date="2024-09" db="EMBL/GenBank/DDBJ databases">
        <authorList>
            <person name="Salinas-Garcia M.A."/>
            <person name="Prieme A."/>
        </authorList>
    </citation>
    <scope>NUCLEOTIDE SEQUENCE [LARGE SCALE GENOMIC DNA]</scope>
    <source>
        <strain evidence="10 11">DSM 21081</strain>
    </source>
</reference>
<evidence type="ECO:0000256" key="8">
    <source>
        <dbReference type="SAM" id="Phobius"/>
    </source>
</evidence>
<keyword evidence="6" id="KW-0325">Glycoprotein</keyword>
<evidence type="ECO:0000256" key="1">
    <source>
        <dbReference type="ARBA" id="ARBA00004141"/>
    </source>
</evidence>
<sequence length="246" mass="25605">MTHTMQTPYPAPAAVPAGKSFITAWLLSLFLGIFGVDRFYLGKVGTGLLKLFTIGGLGVWVLVDLVIILAGGMRDKRGLPLQGTPKQRMVAWIVTGVLVVLGAVNGATTAGNPPSAAPVTAATTAGQSEAPAKPAAADESAAEPSTTWTEVATIEGRSDAASPAFELTGAEARMSYTFEGDPDMSIGSIYLLTEGTDLQADGGIPMVMLTEPESATTALHKNAGSYYLDVRAANMTGWSVTIEEKR</sequence>
<keyword evidence="2 8" id="KW-0812">Transmembrane</keyword>
<feature type="transmembrane region" description="Helical" evidence="8">
    <location>
        <begin position="21"/>
        <end position="41"/>
    </location>
</feature>
<dbReference type="RefSeq" id="WP_373972893.1">
    <property type="nucleotide sequence ID" value="NZ_JBHDLJ010000013.1"/>
</dbReference>
<keyword evidence="3" id="KW-0732">Signal</keyword>
<evidence type="ECO:0000313" key="10">
    <source>
        <dbReference type="EMBL" id="MFB0835720.1"/>
    </source>
</evidence>
<dbReference type="InterPro" id="IPR007829">
    <property type="entry name" value="TM2"/>
</dbReference>
<dbReference type="PANTHER" id="PTHR21016:SF7">
    <property type="entry name" value="TM2 DOMAIN-CONTAINING PROTEIN 3"/>
    <property type="match status" value="1"/>
</dbReference>
<keyword evidence="11" id="KW-1185">Reference proteome</keyword>
<dbReference type="EMBL" id="JBHDLJ010000013">
    <property type="protein sequence ID" value="MFB0835720.1"/>
    <property type="molecule type" value="Genomic_DNA"/>
</dbReference>
<keyword evidence="5 8" id="KW-0472">Membrane</keyword>
<dbReference type="Pfam" id="PF05154">
    <property type="entry name" value="TM2"/>
    <property type="match status" value="1"/>
</dbReference>
<evidence type="ECO:0000256" key="6">
    <source>
        <dbReference type="ARBA" id="ARBA00023180"/>
    </source>
</evidence>
<evidence type="ECO:0000256" key="4">
    <source>
        <dbReference type="ARBA" id="ARBA00022989"/>
    </source>
</evidence>
<evidence type="ECO:0000256" key="5">
    <source>
        <dbReference type="ARBA" id="ARBA00023136"/>
    </source>
</evidence>
<protein>
    <submittedName>
        <fullName evidence="10">TM2 domain-containing protein</fullName>
    </submittedName>
</protein>
<dbReference type="PANTHER" id="PTHR21016">
    <property type="entry name" value="BETA-AMYLOID BINDING PROTEIN-RELATED"/>
    <property type="match status" value="1"/>
</dbReference>
<evidence type="ECO:0000313" key="11">
    <source>
        <dbReference type="Proteomes" id="UP001575652"/>
    </source>
</evidence>
<name>A0ABV4USP2_9MICC</name>
<feature type="region of interest" description="Disordered" evidence="7">
    <location>
        <begin position="111"/>
        <end position="146"/>
    </location>
</feature>
<organism evidence="10 11">
    <name type="scientific">Arthrobacter halodurans</name>
    <dbReference type="NCBI Taxonomy" id="516699"/>
    <lineage>
        <taxon>Bacteria</taxon>
        <taxon>Bacillati</taxon>
        <taxon>Actinomycetota</taxon>
        <taxon>Actinomycetes</taxon>
        <taxon>Micrococcales</taxon>
        <taxon>Micrococcaceae</taxon>
        <taxon>Arthrobacter</taxon>
    </lineage>
</organism>
<comment type="caution">
    <text evidence="10">The sequence shown here is derived from an EMBL/GenBank/DDBJ whole genome shotgun (WGS) entry which is preliminary data.</text>
</comment>
<comment type="subcellular location">
    <subcellularLocation>
        <location evidence="1">Membrane</location>
        <topology evidence="1">Multi-pass membrane protein</topology>
    </subcellularLocation>
</comment>
<dbReference type="Proteomes" id="UP001575652">
    <property type="component" value="Unassembled WGS sequence"/>
</dbReference>
<feature type="transmembrane region" description="Helical" evidence="8">
    <location>
        <begin position="47"/>
        <end position="69"/>
    </location>
</feature>
<proteinExistence type="predicted"/>
<evidence type="ECO:0000256" key="7">
    <source>
        <dbReference type="SAM" id="MobiDB-lite"/>
    </source>
</evidence>
<evidence type="ECO:0000259" key="9">
    <source>
        <dbReference type="Pfam" id="PF05154"/>
    </source>
</evidence>
<accession>A0ABV4USP2</accession>
<feature type="transmembrane region" description="Helical" evidence="8">
    <location>
        <begin position="89"/>
        <end position="108"/>
    </location>
</feature>
<evidence type="ECO:0000256" key="3">
    <source>
        <dbReference type="ARBA" id="ARBA00022729"/>
    </source>
</evidence>
<feature type="compositionally biased region" description="Low complexity" evidence="7">
    <location>
        <begin position="111"/>
        <end position="145"/>
    </location>
</feature>
<keyword evidence="4 8" id="KW-1133">Transmembrane helix</keyword>
<gene>
    <name evidence="10" type="ORF">ACETWP_14105</name>
</gene>
<evidence type="ECO:0000256" key="2">
    <source>
        <dbReference type="ARBA" id="ARBA00022692"/>
    </source>
</evidence>